<keyword evidence="9" id="KW-1185">Reference proteome</keyword>
<feature type="binding site" evidence="4 5">
    <location>
        <position position="302"/>
    </location>
    <ligand>
        <name>Zn(2+)</name>
        <dbReference type="ChEBI" id="CHEBI:29105"/>
    </ligand>
</feature>
<evidence type="ECO:0000256" key="2">
    <source>
        <dbReference type="ARBA" id="ARBA00022679"/>
    </source>
</evidence>
<dbReference type="SUPFAM" id="SSF82282">
    <property type="entry name" value="Homocysteine S-methyltransferase"/>
    <property type="match status" value="1"/>
</dbReference>
<name>R7T8R1_CAPTE</name>
<organism evidence="7">
    <name type="scientific">Capitella teleta</name>
    <name type="common">Polychaete worm</name>
    <dbReference type="NCBI Taxonomy" id="283909"/>
    <lineage>
        <taxon>Eukaryota</taxon>
        <taxon>Metazoa</taxon>
        <taxon>Spiralia</taxon>
        <taxon>Lophotrochozoa</taxon>
        <taxon>Annelida</taxon>
        <taxon>Polychaeta</taxon>
        <taxon>Sedentaria</taxon>
        <taxon>Scolecida</taxon>
        <taxon>Capitellidae</taxon>
        <taxon>Capitella</taxon>
    </lineage>
</organism>
<dbReference type="InterPro" id="IPR017226">
    <property type="entry name" value="BHMT-like"/>
</dbReference>
<keyword evidence="4 5" id="KW-0479">Metal-binding</keyword>
<dbReference type="FunCoup" id="R7T8R1">
    <property type="interactions" value="83"/>
</dbReference>
<dbReference type="GO" id="GO:0032259">
    <property type="term" value="P:methylation"/>
    <property type="evidence" value="ECO:0007669"/>
    <property type="project" value="UniProtKB-KW"/>
</dbReference>
<dbReference type="PANTHER" id="PTHR11103:SF18">
    <property type="entry name" value="SLR1189 PROTEIN"/>
    <property type="match status" value="1"/>
</dbReference>
<dbReference type="PROSITE" id="PS50970">
    <property type="entry name" value="HCY"/>
    <property type="match status" value="1"/>
</dbReference>
<keyword evidence="4 5" id="KW-0862">Zinc</keyword>
<dbReference type="PANTHER" id="PTHR11103">
    <property type="entry name" value="SLR1189 PROTEIN"/>
    <property type="match status" value="1"/>
</dbReference>
<evidence type="ECO:0000256" key="1">
    <source>
        <dbReference type="ARBA" id="ARBA00022603"/>
    </source>
</evidence>
<keyword evidence="2 5" id="KW-0808">Transferase</keyword>
<accession>R7T8R1</accession>
<sequence length="365" mass="40422">MSISRATVVYCSSLLDRLRDGDTLICGEGYIFELERRGYLSIGSYIPVVVLDHPHVVRTLHEEYVRAGTEIVEAITFFGDRSHLKLIGREDDLELLNRQALRIARGVAHKHGLLSAGGICSTMLYKPDDPSVVEKIRRMFKEQIEWAADEGVDLIIGETFFDFGEARLALECIQQYGKGSPAVITLSASPSGMTFDEVPLAEACARLEQLGAVVVGLNCIRGPATMLPLIKEVREACRGPIACLPAAFRTNDQMKAFHQLRDLKTGAISNPVELDPHIASRGEIREFSRQLKALGVQYMGLCCGARPYLIREMAEALGRKPPASEFAPDLSRLASKESSDFEWSTKQYMKHILGIEDPDLELATL</sequence>
<feature type="binding site" evidence="4 5">
    <location>
        <position position="219"/>
    </location>
    <ligand>
        <name>Zn(2+)</name>
        <dbReference type="ChEBI" id="CHEBI:29105"/>
    </ligand>
</feature>
<dbReference type="GO" id="GO:0008168">
    <property type="term" value="F:methyltransferase activity"/>
    <property type="evidence" value="ECO:0007669"/>
    <property type="project" value="UniProtKB-UniRule"/>
</dbReference>
<dbReference type="HOGENOM" id="CLU_047457_1_0_1"/>
<dbReference type="Gene3D" id="3.20.20.330">
    <property type="entry name" value="Homocysteine-binding-like domain"/>
    <property type="match status" value="1"/>
</dbReference>
<comment type="cofactor">
    <cofactor evidence="4">
        <name>Zn(2+)</name>
        <dbReference type="ChEBI" id="CHEBI:29105"/>
    </cofactor>
    <text evidence="4">Binds 1 zinc ion per subunit.</text>
</comment>
<dbReference type="PIRSF" id="PIRSF037505">
    <property type="entry name" value="Betaine_HMT"/>
    <property type="match status" value="1"/>
</dbReference>
<evidence type="ECO:0000256" key="3">
    <source>
        <dbReference type="ARBA" id="ARBA00034478"/>
    </source>
</evidence>
<dbReference type="GO" id="GO:0009086">
    <property type="term" value="P:methionine biosynthetic process"/>
    <property type="evidence" value="ECO:0007669"/>
    <property type="project" value="InterPro"/>
</dbReference>
<dbReference type="EMBL" id="AMQN01003142">
    <property type="status" value="NOT_ANNOTATED_CDS"/>
    <property type="molecule type" value="Genomic_DNA"/>
</dbReference>
<dbReference type="EnsemblMetazoa" id="CapteT206391">
    <property type="protein sequence ID" value="CapteP206391"/>
    <property type="gene ID" value="CapteG206391"/>
</dbReference>
<keyword evidence="1 5" id="KW-0489">Methyltransferase</keyword>
<feature type="domain" description="Hcy-binding" evidence="6">
    <location>
        <begin position="12"/>
        <end position="317"/>
    </location>
</feature>
<evidence type="ECO:0000256" key="5">
    <source>
        <dbReference type="PROSITE-ProRule" id="PRU00333"/>
    </source>
</evidence>
<dbReference type="OrthoDB" id="261426at2759"/>
<feature type="binding site" evidence="4 5">
    <location>
        <position position="303"/>
    </location>
    <ligand>
        <name>Zn(2+)</name>
        <dbReference type="ChEBI" id="CHEBI:29105"/>
    </ligand>
</feature>
<dbReference type="InterPro" id="IPR036589">
    <property type="entry name" value="HCY_dom_sf"/>
</dbReference>
<proteinExistence type="predicted"/>
<reference evidence="9" key="1">
    <citation type="submission" date="2012-12" db="EMBL/GenBank/DDBJ databases">
        <authorList>
            <person name="Hellsten U."/>
            <person name="Grimwood J."/>
            <person name="Chapman J.A."/>
            <person name="Shapiro H."/>
            <person name="Aerts A."/>
            <person name="Otillar R.P."/>
            <person name="Terry A.Y."/>
            <person name="Boore J.L."/>
            <person name="Simakov O."/>
            <person name="Marletaz F."/>
            <person name="Cho S.-J."/>
            <person name="Edsinger-Gonzales E."/>
            <person name="Havlak P."/>
            <person name="Kuo D.-H."/>
            <person name="Larsson T."/>
            <person name="Lv J."/>
            <person name="Arendt D."/>
            <person name="Savage R."/>
            <person name="Osoegawa K."/>
            <person name="de Jong P."/>
            <person name="Lindberg D.R."/>
            <person name="Seaver E.C."/>
            <person name="Weisblat D.A."/>
            <person name="Putnam N.H."/>
            <person name="Grigoriev I.V."/>
            <person name="Rokhsar D.S."/>
        </authorList>
    </citation>
    <scope>NUCLEOTIDE SEQUENCE</scope>
    <source>
        <strain evidence="9">I ESC-2004</strain>
    </source>
</reference>
<dbReference type="Proteomes" id="UP000014760">
    <property type="component" value="Unassembled WGS sequence"/>
</dbReference>
<dbReference type="STRING" id="283909.R7T8R1"/>
<dbReference type="Pfam" id="PF02574">
    <property type="entry name" value="S-methyl_trans"/>
    <property type="match status" value="1"/>
</dbReference>
<dbReference type="EMBL" id="KB311062">
    <property type="protein sequence ID" value="ELT90020.1"/>
    <property type="molecule type" value="Genomic_DNA"/>
</dbReference>
<evidence type="ECO:0000256" key="4">
    <source>
        <dbReference type="PIRSR" id="PIRSR037505-2"/>
    </source>
</evidence>
<dbReference type="UniPathway" id="UPA00051">
    <property type="reaction ID" value="UER00083"/>
</dbReference>
<evidence type="ECO:0000313" key="8">
    <source>
        <dbReference type="EnsemblMetazoa" id="CapteP206391"/>
    </source>
</evidence>
<dbReference type="InterPro" id="IPR003726">
    <property type="entry name" value="HCY_dom"/>
</dbReference>
<dbReference type="OMA" id="HQFATEA"/>
<evidence type="ECO:0000313" key="7">
    <source>
        <dbReference type="EMBL" id="ELT90020.1"/>
    </source>
</evidence>
<dbReference type="AlphaFoldDB" id="R7T8R1"/>
<reference evidence="7 9" key="2">
    <citation type="journal article" date="2013" name="Nature">
        <title>Insights into bilaterian evolution from three spiralian genomes.</title>
        <authorList>
            <person name="Simakov O."/>
            <person name="Marletaz F."/>
            <person name="Cho S.J."/>
            <person name="Edsinger-Gonzales E."/>
            <person name="Havlak P."/>
            <person name="Hellsten U."/>
            <person name="Kuo D.H."/>
            <person name="Larsson T."/>
            <person name="Lv J."/>
            <person name="Arendt D."/>
            <person name="Savage R."/>
            <person name="Osoegawa K."/>
            <person name="de Jong P."/>
            <person name="Grimwood J."/>
            <person name="Chapman J.A."/>
            <person name="Shapiro H."/>
            <person name="Aerts A."/>
            <person name="Otillar R.P."/>
            <person name="Terry A.Y."/>
            <person name="Boore J.L."/>
            <person name="Grigoriev I.V."/>
            <person name="Lindberg D.R."/>
            <person name="Seaver E.C."/>
            <person name="Weisblat D.A."/>
            <person name="Putnam N.H."/>
            <person name="Rokhsar D.S."/>
        </authorList>
    </citation>
    <scope>NUCLEOTIDE SEQUENCE</scope>
    <source>
        <strain evidence="7 9">I ESC-2004</strain>
    </source>
</reference>
<reference evidence="8" key="3">
    <citation type="submission" date="2015-06" db="UniProtKB">
        <authorList>
            <consortium name="EnsemblMetazoa"/>
        </authorList>
    </citation>
    <scope>IDENTIFICATION</scope>
</reference>
<comment type="pathway">
    <text evidence="3">Amino-acid biosynthesis; L-methionine biosynthesis via de novo pathway.</text>
</comment>
<gene>
    <name evidence="7" type="ORF">CAPTEDRAFT_206391</name>
</gene>
<dbReference type="GO" id="GO:0008270">
    <property type="term" value="F:zinc ion binding"/>
    <property type="evidence" value="ECO:0007669"/>
    <property type="project" value="InterPro"/>
</dbReference>
<evidence type="ECO:0000313" key="9">
    <source>
        <dbReference type="Proteomes" id="UP000014760"/>
    </source>
</evidence>
<evidence type="ECO:0000259" key="6">
    <source>
        <dbReference type="PROSITE" id="PS50970"/>
    </source>
</evidence>
<protein>
    <recommendedName>
        <fullName evidence="6">Hcy-binding domain-containing protein</fullName>
    </recommendedName>
</protein>